<dbReference type="PRINTS" id="PR00195">
    <property type="entry name" value="DYNAMIN"/>
</dbReference>
<name>A0A318ZCK2_9EURO</name>
<dbReference type="CDD" id="cd08771">
    <property type="entry name" value="DLP_1"/>
    <property type="match status" value="1"/>
</dbReference>
<dbReference type="GO" id="GO:0005874">
    <property type="term" value="C:microtubule"/>
    <property type="evidence" value="ECO:0007669"/>
    <property type="project" value="TreeGrafter"/>
</dbReference>
<evidence type="ECO:0000259" key="4">
    <source>
        <dbReference type="PROSITE" id="PS51388"/>
    </source>
</evidence>
<evidence type="ECO:0000256" key="2">
    <source>
        <dbReference type="ARBA" id="ARBA00023134"/>
    </source>
</evidence>
<dbReference type="GO" id="GO:0005525">
    <property type="term" value="F:GTP binding"/>
    <property type="evidence" value="ECO:0007669"/>
    <property type="project" value="InterPro"/>
</dbReference>
<dbReference type="InterPro" id="IPR001401">
    <property type="entry name" value="Dynamin_GTPase"/>
</dbReference>
<dbReference type="GO" id="GO:0003924">
    <property type="term" value="F:GTPase activity"/>
    <property type="evidence" value="ECO:0007669"/>
    <property type="project" value="InterPro"/>
</dbReference>
<evidence type="ECO:0000256" key="1">
    <source>
        <dbReference type="ARBA" id="ARBA00022741"/>
    </source>
</evidence>
<keyword evidence="7" id="KW-1185">Reference proteome</keyword>
<dbReference type="PROSITE" id="PS51388">
    <property type="entry name" value="GED"/>
    <property type="match status" value="1"/>
</dbReference>
<dbReference type="RefSeq" id="XP_025431081.1">
    <property type="nucleotide sequence ID" value="XM_025573431.1"/>
</dbReference>
<evidence type="ECO:0000259" key="5">
    <source>
        <dbReference type="PROSITE" id="PS51718"/>
    </source>
</evidence>
<dbReference type="SUPFAM" id="SSF52540">
    <property type="entry name" value="P-loop containing nucleoside triphosphate hydrolases"/>
    <property type="match status" value="1"/>
</dbReference>
<dbReference type="GO" id="GO:0005737">
    <property type="term" value="C:cytoplasm"/>
    <property type="evidence" value="ECO:0007669"/>
    <property type="project" value="TreeGrafter"/>
</dbReference>
<accession>A0A318ZCK2</accession>
<dbReference type="PROSITE" id="PS51718">
    <property type="entry name" value="G_DYNAMIN_2"/>
    <property type="match status" value="1"/>
</dbReference>
<dbReference type="Gene3D" id="1.20.120.1240">
    <property type="entry name" value="Dynamin, middle domain"/>
    <property type="match status" value="1"/>
</dbReference>
<dbReference type="STRING" id="1450539.A0A318ZCK2"/>
<protein>
    <submittedName>
        <fullName evidence="6">Dynamin family protein</fullName>
    </submittedName>
</protein>
<dbReference type="AlphaFoldDB" id="A0A318ZCK2"/>
<organism evidence="6 7">
    <name type="scientific">Aspergillus saccharolyticus JOP 1030-1</name>
    <dbReference type="NCBI Taxonomy" id="1450539"/>
    <lineage>
        <taxon>Eukaryota</taxon>
        <taxon>Fungi</taxon>
        <taxon>Dikarya</taxon>
        <taxon>Ascomycota</taxon>
        <taxon>Pezizomycotina</taxon>
        <taxon>Eurotiomycetes</taxon>
        <taxon>Eurotiomycetidae</taxon>
        <taxon>Eurotiales</taxon>
        <taxon>Aspergillaceae</taxon>
        <taxon>Aspergillus</taxon>
        <taxon>Aspergillus subgen. Circumdati</taxon>
    </lineage>
</organism>
<dbReference type="OrthoDB" id="5061070at2759"/>
<dbReference type="EMBL" id="KZ821233">
    <property type="protein sequence ID" value="PYH45099.1"/>
    <property type="molecule type" value="Genomic_DNA"/>
</dbReference>
<evidence type="ECO:0000313" key="6">
    <source>
        <dbReference type="EMBL" id="PYH45099.1"/>
    </source>
</evidence>
<dbReference type="Proteomes" id="UP000248349">
    <property type="component" value="Unassembled WGS sequence"/>
</dbReference>
<dbReference type="GO" id="GO:0005886">
    <property type="term" value="C:plasma membrane"/>
    <property type="evidence" value="ECO:0007669"/>
    <property type="project" value="TreeGrafter"/>
</dbReference>
<gene>
    <name evidence="6" type="ORF">BP01DRAFT_341131</name>
</gene>
<dbReference type="GeneID" id="37074659"/>
<dbReference type="InterPro" id="IPR045063">
    <property type="entry name" value="Dynamin_N"/>
</dbReference>
<dbReference type="InterPro" id="IPR022812">
    <property type="entry name" value="Dynamin"/>
</dbReference>
<dbReference type="PANTHER" id="PTHR11566">
    <property type="entry name" value="DYNAMIN"/>
    <property type="match status" value="1"/>
</dbReference>
<proteinExistence type="predicted"/>
<dbReference type="PANTHER" id="PTHR11566:SF131">
    <property type="entry name" value="GTPASE, PUTATIVE (AFU_ORTHOLOGUE AFUA_6G07630)-RELATED"/>
    <property type="match status" value="1"/>
</dbReference>
<dbReference type="Pfam" id="PF00350">
    <property type="entry name" value="Dynamin_N"/>
    <property type="match status" value="1"/>
</dbReference>
<dbReference type="GO" id="GO:0031623">
    <property type="term" value="P:receptor internalization"/>
    <property type="evidence" value="ECO:0007669"/>
    <property type="project" value="TreeGrafter"/>
</dbReference>
<keyword evidence="2" id="KW-0342">GTP-binding</keyword>
<dbReference type="Gene3D" id="3.40.50.300">
    <property type="entry name" value="P-loop containing nucleotide triphosphate hydrolases"/>
    <property type="match status" value="1"/>
</dbReference>
<dbReference type="FunFam" id="3.40.50.300:FF:001977">
    <property type="entry name" value="Dynamin GTPase, putative"/>
    <property type="match status" value="1"/>
</dbReference>
<feature type="domain" description="GED" evidence="4">
    <location>
        <begin position="686"/>
        <end position="782"/>
    </location>
</feature>
<dbReference type="InterPro" id="IPR020850">
    <property type="entry name" value="GED_dom"/>
</dbReference>
<feature type="region of interest" description="Disordered" evidence="3">
    <location>
        <begin position="470"/>
        <end position="499"/>
    </location>
</feature>
<dbReference type="SMART" id="SM00053">
    <property type="entry name" value="DYNc"/>
    <property type="match status" value="1"/>
</dbReference>
<evidence type="ECO:0000313" key="7">
    <source>
        <dbReference type="Proteomes" id="UP000248349"/>
    </source>
</evidence>
<dbReference type="GO" id="GO:0008017">
    <property type="term" value="F:microtubule binding"/>
    <property type="evidence" value="ECO:0007669"/>
    <property type="project" value="TreeGrafter"/>
</dbReference>
<evidence type="ECO:0000256" key="3">
    <source>
        <dbReference type="SAM" id="MobiDB-lite"/>
    </source>
</evidence>
<dbReference type="InterPro" id="IPR000375">
    <property type="entry name" value="Dynamin_stalk"/>
</dbReference>
<dbReference type="InterPro" id="IPR027417">
    <property type="entry name" value="P-loop_NTPase"/>
</dbReference>
<dbReference type="Pfam" id="PF01031">
    <property type="entry name" value="Dynamin_M"/>
    <property type="match status" value="1"/>
</dbReference>
<dbReference type="InterPro" id="IPR030381">
    <property type="entry name" value="G_DYNAMIN_dom"/>
</dbReference>
<sequence length="810" mass="93457">MSCLPTLNNDSINIITHEMKLMVKKIQDLRHIGIEDSQIALPRICVIGDQSAGKSSLIEGMSEIKVPRAAGTCTRCPMEINLAESEPDQPWTCRVYLSRKYMYDSQHKVDKVSKKSHPFGPWHEQEQEDELFITLCDRDDVAEAIRWAQLAILNPHKPSDEYIPGKNAVTDANYYHVKFSPNVVRLDISAPGFPSLSFYDLPGVISQAEHEKDRYLVAMIENLVKDYITQANCIVLLTLPMTNDATNSSAARLMREVKGARNRTLGVLTKPDRIQSGEGYEQWTEILEGDKFRLGHGYYVIRNDPDPEVGHAQARQEEDAFFASHPWATQLAVFQEKFGTRKLQTALSSLLLDQIQKCLPKVIEQIEAKSRRIDFELQTLPDPPSASSPFVLCQMLNKYREHVQAHMDGGSAEYPLLTLWSRLANQFKRILTQTRPGVSVLSQAEIHEQTMCNQENNGSDSEVTIVENPRKRKVTSQCATPDAKRFTPDPGRTIPASPFDKLSRETKRFTWEEIRECNETASRGCLPDQIDPKAIEILNQRSVEHWKAPMIVFLDETHDLVRKILMKQVDEVFLQYQRTNLYREIRRIVEQYLQKLQLEHISWAEEIYEMEHNKPFTMDRLALEQATKNGFEVLVRARNERRYSLYQDQVGRYPKGDPRRDNELKTMLLKPQEMAHQLGPDPYAQEVRIMASTRGYYDVASSRFVDLICQSAHSKLFSKCRDQLIEEVQRELHIDDHDLVERCCELMAEEPERQLRRVNLQREKEKINKARTWLSANKKDEIEDVYDNMTVKSQPVDDWAPYVSTMDTSA</sequence>
<feature type="domain" description="Dynamin-type G" evidence="5">
    <location>
        <begin position="38"/>
        <end position="360"/>
    </location>
</feature>
<keyword evidence="1" id="KW-0547">Nucleotide-binding</keyword>
<reference evidence="6 7" key="1">
    <citation type="submission" date="2016-12" db="EMBL/GenBank/DDBJ databases">
        <title>The genomes of Aspergillus section Nigri reveals drivers in fungal speciation.</title>
        <authorList>
            <consortium name="DOE Joint Genome Institute"/>
            <person name="Vesth T.C."/>
            <person name="Nybo J."/>
            <person name="Theobald S."/>
            <person name="Brandl J."/>
            <person name="Frisvad J.C."/>
            <person name="Nielsen K.F."/>
            <person name="Lyhne E.K."/>
            <person name="Kogle M.E."/>
            <person name="Kuo A."/>
            <person name="Riley R."/>
            <person name="Clum A."/>
            <person name="Nolan M."/>
            <person name="Lipzen A."/>
            <person name="Salamov A."/>
            <person name="Henrissat B."/>
            <person name="Wiebenga A."/>
            <person name="De Vries R.P."/>
            <person name="Grigoriev I.V."/>
            <person name="Mortensen U.H."/>
            <person name="Andersen M.R."/>
            <person name="Baker S.E."/>
        </authorList>
    </citation>
    <scope>NUCLEOTIDE SEQUENCE [LARGE SCALE GENOMIC DNA]</scope>
    <source>
        <strain evidence="6 7">JOP 1030-1</strain>
    </source>
</reference>